<dbReference type="Proteomes" id="UP001234989">
    <property type="component" value="Chromosome 9"/>
</dbReference>
<proteinExistence type="predicted"/>
<dbReference type="EMBL" id="CP133620">
    <property type="protein sequence ID" value="WMV46588.1"/>
    <property type="molecule type" value="Genomic_DNA"/>
</dbReference>
<accession>A0AAF0UJJ4</accession>
<gene>
    <name evidence="1" type="ORF">MTR67_039973</name>
</gene>
<sequence length="85" mass="10580">MPGNTKGFLDSWGREWYLTNQKERWRVVPVYIWWTKCKERNQRCFKDKPCNTQRMKMKCLALYYFLCKQEYLVQTKNIFDVLDNR</sequence>
<protein>
    <submittedName>
        <fullName evidence="1">Uncharacterized protein</fullName>
    </submittedName>
</protein>
<organism evidence="1 2">
    <name type="scientific">Solanum verrucosum</name>
    <dbReference type="NCBI Taxonomy" id="315347"/>
    <lineage>
        <taxon>Eukaryota</taxon>
        <taxon>Viridiplantae</taxon>
        <taxon>Streptophyta</taxon>
        <taxon>Embryophyta</taxon>
        <taxon>Tracheophyta</taxon>
        <taxon>Spermatophyta</taxon>
        <taxon>Magnoliopsida</taxon>
        <taxon>eudicotyledons</taxon>
        <taxon>Gunneridae</taxon>
        <taxon>Pentapetalae</taxon>
        <taxon>asterids</taxon>
        <taxon>lamiids</taxon>
        <taxon>Solanales</taxon>
        <taxon>Solanaceae</taxon>
        <taxon>Solanoideae</taxon>
        <taxon>Solaneae</taxon>
        <taxon>Solanum</taxon>
    </lineage>
</organism>
<name>A0AAF0UJJ4_SOLVR</name>
<dbReference type="AlphaFoldDB" id="A0AAF0UJJ4"/>
<evidence type="ECO:0000313" key="1">
    <source>
        <dbReference type="EMBL" id="WMV46588.1"/>
    </source>
</evidence>
<reference evidence="1" key="1">
    <citation type="submission" date="2023-08" db="EMBL/GenBank/DDBJ databases">
        <title>A de novo genome assembly of Solanum verrucosum Schlechtendal, a Mexican diploid species geographically isolated from the other diploid A-genome species in potato relatives.</title>
        <authorList>
            <person name="Hosaka K."/>
        </authorList>
    </citation>
    <scope>NUCLEOTIDE SEQUENCE</scope>
    <source>
        <tissue evidence="1">Young leaves</tissue>
    </source>
</reference>
<keyword evidence="2" id="KW-1185">Reference proteome</keyword>
<evidence type="ECO:0000313" key="2">
    <source>
        <dbReference type="Proteomes" id="UP001234989"/>
    </source>
</evidence>